<proteinExistence type="predicted"/>
<keyword evidence="1" id="KW-0472">Membrane</keyword>
<dbReference type="EMBL" id="JAUFPN010000015">
    <property type="protein sequence ID" value="MDN3563081.1"/>
    <property type="molecule type" value="Genomic_DNA"/>
</dbReference>
<evidence type="ECO:0008006" key="4">
    <source>
        <dbReference type="Google" id="ProtNLM"/>
    </source>
</evidence>
<keyword evidence="1" id="KW-0812">Transmembrane</keyword>
<keyword evidence="3" id="KW-1185">Reference proteome</keyword>
<feature type="transmembrane region" description="Helical" evidence="1">
    <location>
        <begin position="104"/>
        <end position="124"/>
    </location>
</feature>
<accession>A0ABT8A059</accession>
<evidence type="ECO:0000313" key="2">
    <source>
        <dbReference type="EMBL" id="MDN3563081.1"/>
    </source>
</evidence>
<dbReference type="RefSeq" id="WP_290314816.1">
    <property type="nucleotide sequence ID" value="NZ_JAUFPN010000015.1"/>
</dbReference>
<gene>
    <name evidence="2" type="ORF">QWZ14_01655</name>
</gene>
<sequence>MAVARYSYQCANPRAIAAGARDIQSLWTLVRQKRPEAMRIITTGGGEFDVAATAMLHKMQEQEVERRLHATLWRSGWTARFCLATALGALVGWIGLIISGQSMGGLQSAALLVLVLTVLTLKTAEHSHRNWQIRRRRMGTMGEFLLTDEAWWPTTRARPSTDSQAAP</sequence>
<keyword evidence="1" id="KW-1133">Transmembrane helix</keyword>
<reference evidence="3" key="1">
    <citation type="journal article" date="2019" name="Int. J. Syst. Evol. Microbiol.">
        <title>The Global Catalogue of Microorganisms (GCM) 10K type strain sequencing project: providing services to taxonomists for standard genome sequencing and annotation.</title>
        <authorList>
            <consortium name="The Broad Institute Genomics Platform"/>
            <consortium name="The Broad Institute Genome Sequencing Center for Infectious Disease"/>
            <person name="Wu L."/>
            <person name="Ma J."/>
        </authorList>
    </citation>
    <scope>NUCLEOTIDE SEQUENCE [LARGE SCALE GENOMIC DNA]</scope>
    <source>
        <strain evidence="3">CECT 7131</strain>
    </source>
</reference>
<feature type="transmembrane region" description="Helical" evidence="1">
    <location>
        <begin position="77"/>
        <end position="98"/>
    </location>
</feature>
<dbReference type="Proteomes" id="UP001529369">
    <property type="component" value="Unassembled WGS sequence"/>
</dbReference>
<organism evidence="2 3">
    <name type="scientific">Paeniroseomonas aquatica</name>
    <dbReference type="NCBI Taxonomy" id="373043"/>
    <lineage>
        <taxon>Bacteria</taxon>
        <taxon>Pseudomonadati</taxon>
        <taxon>Pseudomonadota</taxon>
        <taxon>Alphaproteobacteria</taxon>
        <taxon>Acetobacterales</taxon>
        <taxon>Acetobacteraceae</taxon>
        <taxon>Paeniroseomonas</taxon>
    </lineage>
</organism>
<protein>
    <recommendedName>
        <fullName evidence="4">DUF4231 domain-containing protein</fullName>
    </recommendedName>
</protein>
<name>A0ABT8A059_9PROT</name>
<comment type="caution">
    <text evidence="2">The sequence shown here is derived from an EMBL/GenBank/DDBJ whole genome shotgun (WGS) entry which is preliminary data.</text>
</comment>
<evidence type="ECO:0000313" key="3">
    <source>
        <dbReference type="Proteomes" id="UP001529369"/>
    </source>
</evidence>
<evidence type="ECO:0000256" key="1">
    <source>
        <dbReference type="SAM" id="Phobius"/>
    </source>
</evidence>